<evidence type="ECO:0000313" key="6">
    <source>
        <dbReference type="EMBL" id="MFF3567952.1"/>
    </source>
</evidence>
<feature type="region of interest" description="Disordered" evidence="2">
    <location>
        <begin position="371"/>
        <end position="647"/>
    </location>
</feature>
<gene>
    <name evidence="6" type="ORF">ACFYXQ_09260</name>
</gene>
<protein>
    <submittedName>
        <fullName evidence="6">T7SS-secreted protein</fullName>
    </submittedName>
</protein>
<dbReference type="InterPro" id="IPR045351">
    <property type="entry name" value="DUF6531"/>
</dbReference>
<evidence type="ECO:0000256" key="2">
    <source>
        <dbReference type="SAM" id="MobiDB-lite"/>
    </source>
</evidence>
<evidence type="ECO:0000259" key="4">
    <source>
        <dbReference type="Pfam" id="PF21725"/>
    </source>
</evidence>
<feature type="compositionally biased region" description="Basic and acidic residues" evidence="2">
    <location>
        <begin position="576"/>
        <end position="642"/>
    </location>
</feature>
<evidence type="ECO:0000256" key="1">
    <source>
        <dbReference type="ARBA" id="ARBA00022737"/>
    </source>
</evidence>
<dbReference type="Pfam" id="PF21725">
    <property type="entry name" value="T7SS_signal"/>
    <property type="match status" value="1"/>
</dbReference>
<evidence type="ECO:0000259" key="5">
    <source>
        <dbReference type="Pfam" id="PF25023"/>
    </source>
</evidence>
<feature type="domain" description="DUF6531" evidence="3">
    <location>
        <begin position="644"/>
        <end position="714"/>
    </location>
</feature>
<dbReference type="InterPro" id="IPR049082">
    <property type="entry name" value="T7SS_signal"/>
</dbReference>
<dbReference type="EMBL" id="JBIAQY010000003">
    <property type="protein sequence ID" value="MFF3567952.1"/>
    <property type="molecule type" value="Genomic_DNA"/>
</dbReference>
<dbReference type="Proteomes" id="UP001601992">
    <property type="component" value="Unassembled WGS sequence"/>
</dbReference>
<dbReference type="PANTHER" id="PTHR32305">
    <property type="match status" value="1"/>
</dbReference>
<organism evidence="6 7">
    <name type="scientific">Nocardia jiangxiensis</name>
    <dbReference type="NCBI Taxonomy" id="282685"/>
    <lineage>
        <taxon>Bacteria</taxon>
        <taxon>Bacillati</taxon>
        <taxon>Actinomycetota</taxon>
        <taxon>Actinomycetes</taxon>
        <taxon>Mycobacteriales</taxon>
        <taxon>Nocardiaceae</taxon>
        <taxon>Nocardia</taxon>
    </lineage>
</organism>
<comment type="caution">
    <text evidence="6">The sequence shown here is derived from an EMBL/GenBank/DDBJ whole genome shotgun (WGS) entry which is preliminary data.</text>
</comment>
<name>A0ABW6RVD2_9NOCA</name>
<feature type="domain" description="Putative T7SS secretion signal" evidence="4">
    <location>
        <begin position="11"/>
        <end position="240"/>
    </location>
</feature>
<keyword evidence="7" id="KW-1185">Reference proteome</keyword>
<dbReference type="InterPro" id="IPR006530">
    <property type="entry name" value="YD"/>
</dbReference>
<feature type="compositionally biased region" description="Polar residues" evidence="2">
    <location>
        <begin position="557"/>
        <end position="575"/>
    </location>
</feature>
<dbReference type="NCBIfam" id="TIGR01643">
    <property type="entry name" value="YD_repeat_2x"/>
    <property type="match status" value="9"/>
</dbReference>
<dbReference type="InterPro" id="IPR031325">
    <property type="entry name" value="RHS_repeat"/>
</dbReference>
<dbReference type="Pfam" id="PF25023">
    <property type="entry name" value="TEN_YD-shell"/>
    <property type="match status" value="1"/>
</dbReference>
<sequence>MGWLDDVGNAVEHALHTVNEEAGHLVDDGAHAAASVARAVGADGVASDLENLGDQVVDATGGQVRERELGESDDPKQLVLGDPGKITHVGGEVKKMGDSIEKTGDALKKIDVAAWTGASADAFHEEFGKQPKLWWQGADAMHAAAGVLDTWYHEVSAAQSKAADAVAKWKQADTEERTKKNAWNALSDEQKRKTPLVDTWSAMRSAAQEILRGARTQRDNAATTAAAGLAKATETAPPMPSFTEQMKDDFTDATQAWDQAKGHFTKGLVTSFTGIVQFVRQVSPLDSYNITHPAEYVKGMSDLGTGMVVALADPGAVASSLLHDVRKDPSEFVGSLTGDLVTTIGTGGAGAAKPALSAVKEVSEVSRATKAVHAAEDVAEHAPHSVPKVDAPHVPEAPKVSTPHETAPAPTDAASPHTPENTAPAQHSSPPGTDHTPASADTASAQHTDSPIHSTNPETQTNAPGSHTDSPGPQSDTSAHADHSEPQPDTSPHTDSAPSHPDSAQPAKHTGPEQPAAQQHPTTDNAATAQHPDAQAAHPDTSASPHETPATEHTPADSGTHSDSGPHADSSTTHQDSSHPDTSHQGTDHSSDHIHTDHDQRTPDQHANHTPADRAEADHGSHHEASDSGAEHDRTEHQKTTSDDPVDIATGEFLLPETDIDLPGVLALVLRRTHRSNYRRGRWFGPSWSATLDMRLVAEHEGVTFLGEDGLMLAYPHGEVGAAVEPVTGGQRWSLTRTETGTYQIWDQQRELIWHFAPEPVLGGIESRLGNYAISAITDRHRNRIRFEYDTDGVPVAVNHSGGYQVLIDTGAGRVTGLSVVDRGTAVPVRQFGYTAGELTSVINGVGATMRYAYDDLRMVLWTDSNGNQMVNTYDEAGRVIYQRGTNGILDTDFDYFEFPDGTGSLTTVTDSYGAITRHGFDNDLQLRDLIDPAGGHTHIDYNTDRRPLTVTSPDGGVTRYQYTDDGDVAKVVRPDGNSTSIEYLFRNRPTVITDPDGATRRQEWNKDGDLVAVIDAAGARTEYGRHPNGAVAETVSQGGAGTRIQVDAAGLTLHATDARGAVTRVDRDGFGRATCVTDPLGAQTLYEWSSTGKLLRRTDPDGHSESWTYDGEGNQLTHTNRAGGVTRLAYGAFDLLAVRTDPDGSATHYLWDAQRRLIGVVNPLGQRWSYEYDPAGRLSVETDYTGAATRYTHDNAGRIASVTAATGVARRNQRDILGRLTETVADTGEFIRYTHDRAGRVLAAVSGTGDEVTHTLTFNYTTTGRIHSQQLDGGPVMHYEYDQQSRRTRRTTPSGAVTAWHYDHSGRVHSLQAGGQQITWSYDALGRSNGWRVGEIAVTKTLSCIGRVTEQTVTAFPATSLSLDLGSGSRPGPSQIRHDEYDYRSDGYIANHAYKRLGAQPISRHFQIDPVGRVIDISHNGASEETYSYDALGNILTARSRGAGSVAQAGLDDLISEDQREYHNNLLIRSGNTRYHYDESGRLIRKSVTHKSGRLDTWYYRYDAFDRLVDAWTPERKWWHYTYDAFGRRTTKRNLATDGTPLQTATYIWEDSQLVEQSIGNEVRQWQYQPNSHTPILELSKNDSSAQLSNAIITDPVGMPTELVLPSDGISTAVAVSSLWGLVSWTGDTSTSLRFPGQHFDAETGLHYNLHRMYDPESGRFLTPDPLGLLPAPNPSAYTVNPTRWSDPLGLIPDDCFPIYRTPKEVDREFELANGPNPDAHAAGNRLVYFGEHSVASEYQGMGSYADGMIRYDMNPSFLEKFPDAPKRYDWKGPDGSPRIEFEIPADRIEEFNELTRNRTWIPWEGW</sequence>
<keyword evidence="1" id="KW-0677">Repeat</keyword>
<dbReference type="PANTHER" id="PTHR32305:SF15">
    <property type="entry name" value="PROTEIN RHSA-RELATED"/>
    <property type="match status" value="1"/>
</dbReference>
<dbReference type="RefSeq" id="WP_387403167.1">
    <property type="nucleotide sequence ID" value="NZ_JBIAQY010000003.1"/>
</dbReference>
<dbReference type="Pfam" id="PF05593">
    <property type="entry name" value="RHS_repeat"/>
    <property type="match status" value="3"/>
</dbReference>
<dbReference type="InterPro" id="IPR050708">
    <property type="entry name" value="T6SS_VgrG/RHS"/>
</dbReference>
<feature type="domain" description="Teneurin-like YD-shell" evidence="5">
    <location>
        <begin position="1399"/>
        <end position="1666"/>
    </location>
</feature>
<dbReference type="NCBIfam" id="TIGR03696">
    <property type="entry name" value="Rhs_assc_core"/>
    <property type="match status" value="1"/>
</dbReference>
<proteinExistence type="predicted"/>
<reference evidence="6 7" key="1">
    <citation type="submission" date="2024-10" db="EMBL/GenBank/DDBJ databases">
        <title>The Natural Products Discovery Center: Release of the First 8490 Sequenced Strains for Exploring Actinobacteria Biosynthetic Diversity.</title>
        <authorList>
            <person name="Kalkreuter E."/>
            <person name="Kautsar S.A."/>
            <person name="Yang D."/>
            <person name="Bader C.D."/>
            <person name="Teijaro C.N."/>
            <person name="Fluegel L."/>
            <person name="Davis C.M."/>
            <person name="Simpson J.R."/>
            <person name="Lauterbach L."/>
            <person name="Steele A.D."/>
            <person name="Gui C."/>
            <person name="Meng S."/>
            <person name="Li G."/>
            <person name="Viehrig K."/>
            <person name="Ye F."/>
            <person name="Su P."/>
            <person name="Kiefer A.F."/>
            <person name="Nichols A."/>
            <person name="Cepeda A.J."/>
            <person name="Yan W."/>
            <person name="Fan B."/>
            <person name="Jiang Y."/>
            <person name="Adhikari A."/>
            <person name="Zheng C.-J."/>
            <person name="Schuster L."/>
            <person name="Cowan T.M."/>
            <person name="Smanski M.J."/>
            <person name="Chevrette M.G."/>
            <person name="De Carvalho L.P.S."/>
            <person name="Shen B."/>
        </authorList>
    </citation>
    <scope>NUCLEOTIDE SEQUENCE [LARGE SCALE GENOMIC DNA]</scope>
    <source>
        <strain evidence="6 7">NPDC002593</strain>
    </source>
</reference>
<accession>A0ABW6RVD2</accession>
<feature type="compositionally biased region" description="Low complexity" evidence="2">
    <location>
        <begin position="526"/>
        <end position="540"/>
    </location>
</feature>
<dbReference type="Pfam" id="PF20148">
    <property type="entry name" value="DUF6531"/>
    <property type="match status" value="1"/>
</dbReference>
<dbReference type="InterPro" id="IPR056823">
    <property type="entry name" value="TEN-like_YD-shell"/>
</dbReference>
<evidence type="ECO:0000313" key="7">
    <source>
        <dbReference type="Proteomes" id="UP001601992"/>
    </source>
</evidence>
<feature type="compositionally biased region" description="Polar residues" evidence="2">
    <location>
        <begin position="487"/>
        <end position="497"/>
    </location>
</feature>
<evidence type="ECO:0000259" key="3">
    <source>
        <dbReference type="Pfam" id="PF20148"/>
    </source>
</evidence>
<feature type="compositionally biased region" description="Basic and acidic residues" evidence="2">
    <location>
        <begin position="373"/>
        <end position="383"/>
    </location>
</feature>
<feature type="compositionally biased region" description="Polar residues" evidence="2">
    <location>
        <begin position="418"/>
        <end position="431"/>
    </location>
</feature>
<dbReference type="InterPro" id="IPR022385">
    <property type="entry name" value="Rhs_assc_core"/>
</dbReference>
<feature type="compositionally biased region" description="Polar residues" evidence="2">
    <location>
        <begin position="516"/>
        <end position="525"/>
    </location>
</feature>
<dbReference type="Gene3D" id="2.180.10.10">
    <property type="entry name" value="RHS repeat-associated core"/>
    <property type="match status" value="3"/>
</dbReference>
<feature type="compositionally biased region" description="Polar residues" evidence="2">
    <location>
        <begin position="439"/>
        <end position="478"/>
    </location>
</feature>